<dbReference type="AlphaFoldDB" id="A0A6A3IZZ8"/>
<feature type="region of interest" description="Disordered" evidence="1">
    <location>
        <begin position="24"/>
        <end position="372"/>
    </location>
</feature>
<evidence type="ECO:0008006" key="9">
    <source>
        <dbReference type="Google" id="ProtNLM"/>
    </source>
</evidence>
<comment type="caution">
    <text evidence="4">The sequence shown here is derived from an EMBL/GenBank/DDBJ whole genome shotgun (WGS) entry which is preliminary data.</text>
</comment>
<feature type="compositionally biased region" description="Basic and acidic residues" evidence="1">
    <location>
        <begin position="185"/>
        <end position="198"/>
    </location>
</feature>
<keyword evidence="2" id="KW-0732">Signal</keyword>
<feature type="chain" id="PRO_5036164478" description="RxLR effector protein" evidence="2">
    <location>
        <begin position="22"/>
        <end position="372"/>
    </location>
</feature>
<reference evidence="6 8" key="1">
    <citation type="submission" date="2018-09" db="EMBL/GenBank/DDBJ databases">
        <title>Genomic investigation of the strawberry pathogen Phytophthora fragariae indicates pathogenicity is determined by transcriptional variation in three key races.</title>
        <authorList>
            <person name="Adams T.M."/>
            <person name="Armitage A.D."/>
            <person name="Sobczyk M.K."/>
            <person name="Bates H.J."/>
            <person name="Dunwell J.M."/>
            <person name="Nellist C.F."/>
            <person name="Harrison R.J."/>
        </authorList>
    </citation>
    <scope>NUCLEOTIDE SEQUENCE [LARGE SCALE GENOMIC DNA]</scope>
    <source>
        <strain evidence="4 6">SCRP249</strain>
        <strain evidence="3 8">SCRP324</strain>
        <strain evidence="5 7">SCRP333</strain>
    </source>
</reference>
<proteinExistence type="predicted"/>
<evidence type="ECO:0000313" key="6">
    <source>
        <dbReference type="Proteomes" id="UP000429607"/>
    </source>
</evidence>
<feature type="compositionally biased region" description="Basic and acidic residues" evidence="1">
    <location>
        <begin position="314"/>
        <end position="328"/>
    </location>
</feature>
<dbReference type="OrthoDB" id="129843at2759"/>
<feature type="signal peptide" evidence="2">
    <location>
        <begin position="1"/>
        <end position="21"/>
    </location>
</feature>
<protein>
    <recommendedName>
        <fullName evidence="9">RxLR effector protein</fullName>
    </recommendedName>
</protein>
<dbReference type="Proteomes" id="UP000434957">
    <property type="component" value="Unassembled WGS sequence"/>
</dbReference>
<evidence type="ECO:0000313" key="8">
    <source>
        <dbReference type="Proteomes" id="UP000435112"/>
    </source>
</evidence>
<keyword evidence="7" id="KW-1185">Reference proteome</keyword>
<dbReference type="EMBL" id="QXFT01002407">
    <property type="protein sequence ID" value="KAE9298747.1"/>
    <property type="molecule type" value="Genomic_DNA"/>
</dbReference>
<feature type="compositionally biased region" description="Low complexity" evidence="1">
    <location>
        <begin position="204"/>
        <end position="218"/>
    </location>
</feature>
<accession>A0A6A3IZZ8</accession>
<dbReference type="EMBL" id="QXFV01002385">
    <property type="protein sequence ID" value="KAE8988576.1"/>
    <property type="molecule type" value="Genomic_DNA"/>
</dbReference>
<feature type="compositionally biased region" description="Polar residues" evidence="1">
    <location>
        <begin position="236"/>
        <end position="266"/>
    </location>
</feature>
<evidence type="ECO:0000313" key="4">
    <source>
        <dbReference type="EMBL" id="KAE8988576.1"/>
    </source>
</evidence>
<feature type="compositionally biased region" description="Basic and acidic residues" evidence="1">
    <location>
        <begin position="166"/>
        <end position="175"/>
    </location>
</feature>
<evidence type="ECO:0000313" key="5">
    <source>
        <dbReference type="EMBL" id="KAE9298747.1"/>
    </source>
</evidence>
<feature type="compositionally biased region" description="Basic and acidic residues" evidence="1">
    <location>
        <begin position="293"/>
        <end position="305"/>
    </location>
</feature>
<evidence type="ECO:0000256" key="2">
    <source>
        <dbReference type="SAM" id="SignalP"/>
    </source>
</evidence>
<evidence type="ECO:0000313" key="3">
    <source>
        <dbReference type="EMBL" id="KAE8985656.1"/>
    </source>
</evidence>
<evidence type="ECO:0000256" key="1">
    <source>
        <dbReference type="SAM" id="MobiDB-lite"/>
    </source>
</evidence>
<name>A0A6A3IZZ8_9STRA</name>
<gene>
    <name evidence="4" type="ORF">PR001_g22003</name>
    <name evidence="3" type="ORF">PR002_g22578</name>
    <name evidence="5" type="ORF">PR003_g23156</name>
</gene>
<sequence>MVKLTVTIAAAMAAAAVIVDGSSEPGSPLGPHSQFVRDGRSASSVLDFGSSGNDAGEPPPNDFSRDLAPPVGSERGSMFRGGHHNYPPSGAGSVGVSLDGSDEEGRPWRGSGSFDGRFQPPPPDAGNGEMPPLPDHGPFRKGHPEHFGSKKPGNRSPPPPPGADRPMGHPRDKGLHGRFANKRPGRGELGDHRQDRVPPRGGEVESWSGSGSAAGHFSPLSDVGDDFAPPFPWQDQGHTAQNDNTPDGTNLSTPSRPGDVRQTSPTRGDDKPSDSNMPDGKQATFPNPSGGKPDADKKPTDEFRANDPSQDGSLHSDEKPTEPSHESDPNAEVANQPDEHNPLPPPMSGSGPSEHDSNAGDTAAQPPLDNPQ</sequence>
<dbReference type="Proteomes" id="UP000435112">
    <property type="component" value="Unassembled WGS sequence"/>
</dbReference>
<organism evidence="4 6">
    <name type="scientific">Phytophthora rubi</name>
    <dbReference type="NCBI Taxonomy" id="129364"/>
    <lineage>
        <taxon>Eukaryota</taxon>
        <taxon>Sar</taxon>
        <taxon>Stramenopiles</taxon>
        <taxon>Oomycota</taxon>
        <taxon>Peronosporomycetes</taxon>
        <taxon>Peronosporales</taxon>
        <taxon>Peronosporaceae</taxon>
        <taxon>Phytophthora</taxon>
    </lineage>
</organism>
<evidence type="ECO:0000313" key="7">
    <source>
        <dbReference type="Proteomes" id="UP000434957"/>
    </source>
</evidence>
<dbReference type="Proteomes" id="UP000429607">
    <property type="component" value="Unassembled WGS sequence"/>
</dbReference>
<dbReference type="EMBL" id="QXFU01002442">
    <property type="protein sequence ID" value="KAE8985656.1"/>
    <property type="molecule type" value="Genomic_DNA"/>
</dbReference>